<dbReference type="EMBL" id="AP025523">
    <property type="protein sequence ID" value="BDE05194.1"/>
    <property type="molecule type" value="Genomic_DNA"/>
</dbReference>
<dbReference type="KEGG" id="vab:WPS_04700"/>
<dbReference type="Proteomes" id="UP001317532">
    <property type="component" value="Chromosome"/>
</dbReference>
<organism evidence="2 3">
    <name type="scientific">Vulcanimicrobium alpinum</name>
    <dbReference type="NCBI Taxonomy" id="3016050"/>
    <lineage>
        <taxon>Bacteria</taxon>
        <taxon>Bacillati</taxon>
        <taxon>Vulcanimicrobiota</taxon>
        <taxon>Vulcanimicrobiia</taxon>
        <taxon>Vulcanimicrobiales</taxon>
        <taxon>Vulcanimicrobiaceae</taxon>
        <taxon>Vulcanimicrobium</taxon>
    </lineage>
</organism>
<sequence>MPVPASERMTKRTNPRRVAGTTAAALLTVVLGGGAAYAATSPAPIPGGANQIAGVSGTFASVLFNGTLRVRAMSLQNPGPNDNVHANAAGERPLVFRAIVSNGTHHENHGYFDATLSDADGITVTGRPIDDGWSLEPGSAARTAIAFSLPAQFVPVKLVLVQAAAPHARAFRMALRAQDLPPS</sequence>
<dbReference type="AlphaFoldDB" id="A0AAN1XT43"/>
<reference evidence="2 3" key="1">
    <citation type="journal article" date="2022" name="ISME Commun">
        <title>Vulcanimicrobium alpinus gen. nov. sp. nov., the first cultivated representative of the candidate phylum 'Eremiobacterota', is a metabolically versatile aerobic anoxygenic phototroph.</title>
        <authorList>
            <person name="Yabe S."/>
            <person name="Muto K."/>
            <person name="Abe K."/>
            <person name="Yokota A."/>
            <person name="Staudigel H."/>
            <person name="Tebo B.M."/>
        </authorList>
    </citation>
    <scope>NUCLEOTIDE SEQUENCE [LARGE SCALE GENOMIC DNA]</scope>
    <source>
        <strain evidence="2 3">WC8-2</strain>
    </source>
</reference>
<evidence type="ECO:0000256" key="1">
    <source>
        <dbReference type="SAM" id="SignalP"/>
    </source>
</evidence>
<proteinExistence type="predicted"/>
<name>A0AAN1XT43_UNVUL</name>
<accession>A0AAN1XT43</accession>
<feature type="chain" id="PRO_5043021563" description="DUF4352 domain-containing protein" evidence="1">
    <location>
        <begin position="39"/>
        <end position="183"/>
    </location>
</feature>
<gene>
    <name evidence="2" type="ORF">WPS_04700</name>
</gene>
<keyword evidence="3" id="KW-1185">Reference proteome</keyword>
<feature type="signal peptide" evidence="1">
    <location>
        <begin position="1"/>
        <end position="38"/>
    </location>
</feature>
<evidence type="ECO:0000313" key="3">
    <source>
        <dbReference type="Proteomes" id="UP001317532"/>
    </source>
</evidence>
<keyword evidence="1" id="KW-0732">Signal</keyword>
<evidence type="ECO:0000313" key="2">
    <source>
        <dbReference type="EMBL" id="BDE05194.1"/>
    </source>
</evidence>
<protein>
    <recommendedName>
        <fullName evidence="4">DUF4352 domain-containing protein</fullName>
    </recommendedName>
</protein>
<evidence type="ECO:0008006" key="4">
    <source>
        <dbReference type="Google" id="ProtNLM"/>
    </source>
</evidence>